<dbReference type="InterPro" id="IPR002305">
    <property type="entry name" value="aa-tRNA-synth_Ic"/>
</dbReference>
<dbReference type="InterPro" id="IPR024088">
    <property type="entry name" value="Tyr-tRNA-ligase_bac-type"/>
</dbReference>
<gene>
    <name evidence="10" type="ORF">A7U60_g4391</name>
</gene>
<evidence type="ECO:0000256" key="1">
    <source>
        <dbReference type="ARBA" id="ARBA00013160"/>
    </source>
</evidence>
<evidence type="ECO:0000256" key="2">
    <source>
        <dbReference type="ARBA" id="ARBA00022598"/>
    </source>
</evidence>
<reference evidence="10" key="1">
    <citation type="submission" date="2016-06" db="EMBL/GenBank/DDBJ databases">
        <title>Draft Genome sequence of the fungus Inonotus baumii.</title>
        <authorList>
            <person name="Zhu H."/>
            <person name="Lin W."/>
        </authorList>
    </citation>
    <scope>NUCLEOTIDE SEQUENCE</scope>
    <source>
        <strain evidence="10">821</strain>
    </source>
</reference>
<dbReference type="EMBL" id="LNZH02000178">
    <property type="protein sequence ID" value="OCB88483.1"/>
    <property type="molecule type" value="Genomic_DNA"/>
</dbReference>
<keyword evidence="4 9" id="KW-0067">ATP-binding</keyword>
<comment type="similarity">
    <text evidence="9">Belongs to the class-I aminoacyl-tRNA synthetase family.</text>
</comment>
<sequence length="399" mass="43778">MLGIFYRSCVCSISFFVDMNARLIGIQIGGATGLVGDPSGKMEERTPLGKEKAVDNVESLTRAVDGFFASAVNYGSKRLRSSHIHEPGSLPKVANNAEWLASLGLLEFLTKAGRHARVPTMISRDSVKIRMSSQQGISFTEFAYQLLQAYDFYHLYNTRQCTLQLGGSDQWGNILSGVDLIDRTRKKEEPIAHGLTTPLLTTASGAKFGKSEGNAVWLDRGLTSVLDFYQFFLRTADTDVGKYLHMFTLLPTEVIADIIQKHESAPEKRMAQRVLAEEVVELIHGDEAVSRARIATQALFETSLSQLSAHDIVNALEGDPRLVQCSRDETIGQSVWRLAGKYALASSNSDARRLAASKGLYLNNAPVDVQQTLQETDLIDNGVAILRAGKDSHLVLALC</sequence>
<dbReference type="Proteomes" id="UP000757232">
    <property type="component" value="Unassembled WGS sequence"/>
</dbReference>
<organism evidence="10 11">
    <name type="scientific">Sanghuangporus baumii</name>
    <name type="common">Phellinus baumii</name>
    <dbReference type="NCBI Taxonomy" id="108892"/>
    <lineage>
        <taxon>Eukaryota</taxon>
        <taxon>Fungi</taxon>
        <taxon>Dikarya</taxon>
        <taxon>Basidiomycota</taxon>
        <taxon>Agaricomycotina</taxon>
        <taxon>Agaricomycetes</taxon>
        <taxon>Hymenochaetales</taxon>
        <taxon>Hymenochaetaceae</taxon>
        <taxon>Sanghuangporus</taxon>
    </lineage>
</organism>
<dbReference type="SUPFAM" id="SSF52374">
    <property type="entry name" value="Nucleotidylyl transferase"/>
    <property type="match status" value="1"/>
</dbReference>
<keyword evidence="5 9" id="KW-0648">Protein biosynthesis</keyword>
<evidence type="ECO:0000256" key="3">
    <source>
        <dbReference type="ARBA" id="ARBA00022741"/>
    </source>
</evidence>
<dbReference type="AlphaFoldDB" id="A0A9Q5HYR2"/>
<dbReference type="PANTHER" id="PTHR11766:SF0">
    <property type="entry name" value="TYROSINE--TRNA LIGASE, MITOCHONDRIAL"/>
    <property type="match status" value="1"/>
</dbReference>
<dbReference type="NCBIfam" id="TIGR00234">
    <property type="entry name" value="tyrS"/>
    <property type="match status" value="1"/>
</dbReference>
<dbReference type="InterPro" id="IPR036986">
    <property type="entry name" value="S4_RNA-bd_sf"/>
</dbReference>
<evidence type="ECO:0000256" key="7">
    <source>
        <dbReference type="ARBA" id="ARBA00033323"/>
    </source>
</evidence>
<dbReference type="GO" id="GO:0005739">
    <property type="term" value="C:mitochondrion"/>
    <property type="evidence" value="ECO:0007669"/>
    <property type="project" value="TreeGrafter"/>
</dbReference>
<evidence type="ECO:0000256" key="6">
    <source>
        <dbReference type="ARBA" id="ARBA00023146"/>
    </source>
</evidence>
<dbReference type="GO" id="GO:0005829">
    <property type="term" value="C:cytosol"/>
    <property type="evidence" value="ECO:0007669"/>
    <property type="project" value="TreeGrafter"/>
</dbReference>
<evidence type="ECO:0000313" key="10">
    <source>
        <dbReference type="EMBL" id="OCB88483.1"/>
    </source>
</evidence>
<dbReference type="Gene3D" id="3.10.290.10">
    <property type="entry name" value="RNA-binding S4 domain"/>
    <property type="match status" value="1"/>
</dbReference>
<dbReference type="SUPFAM" id="SSF55174">
    <property type="entry name" value="Alpha-L RNA-binding motif"/>
    <property type="match status" value="1"/>
</dbReference>
<keyword evidence="6 9" id="KW-0030">Aminoacyl-tRNA synthetase</keyword>
<name>A0A9Q5HYR2_SANBA</name>
<dbReference type="Gene3D" id="1.10.240.10">
    <property type="entry name" value="Tyrosyl-Transfer RNA Synthetase"/>
    <property type="match status" value="1"/>
</dbReference>
<proteinExistence type="inferred from homology"/>
<dbReference type="FunFam" id="1.10.240.10:FF:000001">
    <property type="entry name" value="Tyrosine--tRNA ligase"/>
    <property type="match status" value="1"/>
</dbReference>
<keyword evidence="3 9" id="KW-0547">Nucleotide-binding</keyword>
<dbReference type="GO" id="GO:0005524">
    <property type="term" value="F:ATP binding"/>
    <property type="evidence" value="ECO:0007669"/>
    <property type="project" value="UniProtKB-KW"/>
</dbReference>
<dbReference type="GO" id="GO:0006437">
    <property type="term" value="P:tyrosyl-tRNA aminoacylation"/>
    <property type="evidence" value="ECO:0007669"/>
    <property type="project" value="InterPro"/>
</dbReference>
<evidence type="ECO:0000256" key="8">
    <source>
        <dbReference type="ARBA" id="ARBA00048248"/>
    </source>
</evidence>
<evidence type="ECO:0000313" key="11">
    <source>
        <dbReference type="Proteomes" id="UP000757232"/>
    </source>
</evidence>
<dbReference type="InterPro" id="IPR002307">
    <property type="entry name" value="Tyr-tRNA-ligase"/>
</dbReference>
<protein>
    <recommendedName>
        <fullName evidence="1 9">Tyrosine--tRNA ligase</fullName>
        <ecNumber evidence="1 9">6.1.1.1</ecNumber>
    </recommendedName>
    <alternativeName>
        <fullName evidence="7 9">Tyrosyl-tRNA synthetase</fullName>
    </alternativeName>
</protein>
<evidence type="ECO:0000256" key="5">
    <source>
        <dbReference type="ARBA" id="ARBA00022917"/>
    </source>
</evidence>
<dbReference type="Pfam" id="PF00579">
    <property type="entry name" value="tRNA-synt_1b"/>
    <property type="match status" value="1"/>
</dbReference>
<accession>A0A9Q5HYR2</accession>
<dbReference type="GO" id="GO:0003723">
    <property type="term" value="F:RNA binding"/>
    <property type="evidence" value="ECO:0007669"/>
    <property type="project" value="InterPro"/>
</dbReference>
<dbReference type="EC" id="6.1.1.1" evidence="1 9"/>
<dbReference type="InterPro" id="IPR014729">
    <property type="entry name" value="Rossmann-like_a/b/a_fold"/>
</dbReference>
<dbReference type="OrthoDB" id="337870at2759"/>
<dbReference type="PRINTS" id="PR01040">
    <property type="entry name" value="TRNASYNTHTYR"/>
</dbReference>
<dbReference type="PANTHER" id="PTHR11766">
    <property type="entry name" value="TYROSYL-TRNA SYNTHETASE"/>
    <property type="match status" value="1"/>
</dbReference>
<evidence type="ECO:0000256" key="4">
    <source>
        <dbReference type="ARBA" id="ARBA00022840"/>
    </source>
</evidence>
<dbReference type="CDD" id="cd00805">
    <property type="entry name" value="TyrRS_core"/>
    <property type="match status" value="1"/>
</dbReference>
<keyword evidence="2 9" id="KW-0436">Ligase</keyword>
<dbReference type="Gene3D" id="3.40.50.620">
    <property type="entry name" value="HUPs"/>
    <property type="match status" value="1"/>
</dbReference>
<comment type="catalytic activity">
    <reaction evidence="8 9">
        <text>tRNA(Tyr) + L-tyrosine + ATP = L-tyrosyl-tRNA(Tyr) + AMP + diphosphate + H(+)</text>
        <dbReference type="Rhea" id="RHEA:10220"/>
        <dbReference type="Rhea" id="RHEA-COMP:9706"/>
        <dbReference type="Rhea" id="RHEA-COMP:9707"/>
        <dbReference type="ChEBI" id="CHEBI:15378"/>
        <dbReference type="ChEBI" id="CHEBI:30616"/>
        <dbReference type="ChEBI" id="CHEBI:33019"/>
        <dbReference type="ChEBI" id="CHEBI:58315"/>
        <dbReference type="ChEBI" id="CHEBI:78442"/>
        <dbReference type="ChEBI" id="CHEBI:78536"/>
        <dbReference type="ChEBI" id="CHEBI:456215"/>
        <dbReference type="EC" id="6.1.1.1"/>
    </reaction>
</comment>
<dbReference type="GO" id="GO:0004831">
    <property type="term" value="F:tyrosine-tRNA ligase activity"/>
    <property type="evidence" value="ECO:0007669"/>
    <property type="project" value="UniProtKB-EC"/>
</dbReference>
<evidence type="ECO:0000256" key="9">
    <source>
        <dbReference type="RuleBase" id="RU361234"/>
    </source>
</evidence>
<comment type="caution">
    <text evidence="10">The sequence shown here is derived from an EMBL/GenBank/DDBJ whole genome shotgun (WGS) entry which is preliminary data.</text>
</comment>
<keyword evidence="11" id="KW-1185">Reference proteome</keyword>